<evidence type="ECO:0000256" key="1">
    <source>
        <dbReference type="ARBA" id="ARBA00022630"/>
    </source>
</evidence>
<keyword evidence="5" id="KW-1185">Reference proteome</keyword>
<protein>
    <recommendedName>
        <fullName evidence="3">Berberine/berberine-like domain-containing protein</fullName>
    </recommendedName>
</protein>
<dbReference type="Pfam" id="PF08031">
    <property type="entry name" value="BBE"/>
    <property type="match status" value="1"/>
</dbReference>
<keyword evidence="1" id="KW-0285">Flavoprotein</keyword>
<dbReference type="AlphaFoldDB" id="A0AAP0J0G8"/>
<dbReference type="InterPro" id="IPR016169">
    <property type="entry name" value="FAD-bd_PCMH_sub2"/>
</dbReference>
<dbReference type="EMBL" id="JBBNAG010000006">
    <property type="protein sequence ID" value="KAK9125181.1"/>
    <property type="molecule type" value="Genomic_DNA"/>
</dbReference>
<dbReference type="GO" id="GO:0050660">
    <property type="term" value="F:flavin adenine dinucleotide binding"/>
    <property type="evidence" value="ECO:0007669"/>
    <property type="project" value="InterPro"/>
</dbReference>
<proteinExistence type="predicted"/>
<evidence type="ECO:0000259" key="3">
    <source>
        <dbReference type="Pfam" id="PF08031"/>
    </source>
</evidence>
<comment type="caution">
    <text evidence="4">The sequence shown here is derived from an EMBL/GenBank/DDBJ whole genome shotgun (WGS) entry which is preliminary data.</text>
</comment>
<evidence type="ECO:0000313" key="4">
    <source>
        <dbReference type="EMBL" id="KAK9125181.1"/>
    </source>
</evidence>
<dbReference type="Proteomes" id="UP001419268">
    <property type="component" value="Unassembled WGS sequence"/>
</dbReference>
<organism evidence="4 5">
    <name type="scientific">Stephania cephalantha</name>
    <dbReference type="NCBI Taxonomy" id="152367"/>
    <lineage>
        <taxon>Eukaryota</taxon>
        <taxon>Viridiplantae</taxon>
        <taxon>Streptophyta</taxon>
        <taxon>Embryophyta</taxon>
        <taxon>Tracheophyta</taxon>
        <taxon>Spermatophyta</taxon>
        <taxon>Magnoliopsida</taxon>
        <taxon>Ranunculales</taxon>
        <taxon>Menispermaceae</taxon>
        <taxon>Menispermoideae</taxon>
        <taxon>Cissampelideae</taxon>
        <taxon>Stephania</taxon>
    </lineage>
</organism>
<dbReference type="InterPro" id="IPR012951">
    <property type="entry name" value="BBE"/>
</dbReference>
<sequence>MKKSSRNSPKNRFVFIFHYRKVKGGFTSSVYKYMTPYASMGPRTAYVNEMDLGFGVMDWGNLSIYADEQVELGRVWGEKYFLRNYDRLVRAKTAINPNNVFRHQQSIPPRQDQGLCTDELFFFNGGSEQNLASAETNLNGLLSMLIDTDGTLAKSAFQTV</sequence>
<dbReference type="PANTHER" id="PTHR32448">
    <property type="entry name" value="OS08G0158400 PROTEIN"/>
    <property type="match status" value="1"/>
</dbReference>
<gene>
    <name evidence="4" type="ORF">Scep_014027</name>
</gene>
<name>A0AAP0J0G8_9MAGN</name>
<dbReference type="Gene3D" id="3.40.462.20">
    <property type="match status" value="1"/>
</dbReference>
<dbReference type="GO" id="GO:0016491">
    <property type="term" value="F:oxidoreductase activity"/>
    <property type="evidence" value="ECO:0007669"/>
    <property type="project" value="InterPro"/>
</dbReference>
<reference evidence="4 5" key="1">
    <citation type="submission" date="2024-01" db="EMBL/GenBank/DDBJ databases">
        <title>Genome assemblies of Stephania.</title>
        <authorList>
            <person name="Yang L."/>
        </authorList>
    </citation>
    <scope>NUCLEOTIDE SEQUENCE [LARGE SCALE GENOMIC DNA]</scope>
    <source>
        <strain evidence="4">JXDWG</strain>
        <tissue evidence="4">Leaf</tissue>
    </source>
</reference>
<evidence type="ECO:0000256" key="2">
    <source>
        <dbReference type="ARBA" id="ARBA00022827"/>
    </source>
</evidence>
<keyword evidence="2" id="KW-0274">FAD</keyword>
<dbReference type="Gene3D" id="3.30.465.10">
    <property type="match status" value="1"/>
</dbReference>
<evidence type="ECO:0000313" key="5">
    <source>
        <dbReference type="Proteomes" id="UP001419268"/>
    </source>
</evidence>
<accession>A0AAP0J0G8</accession>
<feature type="domain" description="Berberine/berberine-like" evidence="3">
    <location>
        <begin position="45"/>
        <end position="108"/>
    </location>
</feature>